<dbReference type="EMBL" id="ML119734">
    <property type="protein sequence ID" value="RPA76957.1"/>
    <property type="molecule type" value="Genomic_DNA"/>
</dbReference>
<feature type="region of interest" description="Disordered" evidence="1">
    <location>
        <begin position="163"/>
        <end position="225"/>
    </location>
</feature>
<organism evidence="2 3">
    <name type="scientific">Ascobolus immersus RN42</name>
    <dbReference type="NCBI Taxonomy" id="1160509"/>
    <lineage>
        <taxon>Eukaryota</taxon>
        <taxon>Fungi</taxon>
        <taxon>Dikarya</taxon>
        <taxon>Ascomycota</taxon>
        <taxon>Pezizomycotina</taxon>
        <taxon>Pezizomycetes</taxon>
        <taxon>Pezizales</taxon>
        <taxon>Ascobolaceae</taxon>
        <taxon>Ascobolus</taxon>
    </lineage>
</organism>
<dbReference type="Proteomes" id="UP000275078">
    <property type="component" value="Unassembled WGS sequence"/>
</dbReference>
<proteinExistence type="predicted"/>
<protein>
    <submittedName>
        <fullName evidence="2">Uncharacterized protein</fullName>
    </submittedName>
</protein>
<dbReference type="AlphaFoldDB" id="A0A3N4HUM6"/>
<sequence length="225" mass="25868">MAYFMTSISIQTTHRLQNQHTVYSPPARSVEQVPEDKPKAPKFFYAPDEENNLRINAEFLTKTRNCLLLCPTCLKVEVHSIPTATKFGIPTNAPKGLFRRAFACSNCRTCPITCEELLAMNPDAFTQAQQFREQFGDWWMEVRSSRFESRQIRWDMLTDDFSGPLMPEESRPWRPTDDAMDLEESDHDPYDSDDSLFNEKLSHTKDASHPSIATRASVLPIRTKS</sequence>
<evidence type="ECO:0000313" key="2">
    <source>
        <dbReference type="EMBL" id="RPA76957.1"/>
    </source>
</evidence>
<feature type="compositionally biased region" description="Acidic residues" evidence="1">
    <location>
        <begin position="178"/>
        <end position="196"/>
    </location>
</feature>
<evidence type="ECO:0000313" key="3">
    <source>
        <dbReference type="Proteomes" id="UP000275078"/>
    </source>
</evidence>
<evidence type="ECO:0000256" key="1">
    <source>
        <dbReference type="SAM" id="MobiDB-lite"/>
    </source>
</evidence>
<accession>A0A3N4HUM6</accession>
<feature type="compositionally biased region" description="Basic and acidic residues" evidence="1">
    <location>
        <begin position="168"/>
        <end position="177"/>
    </location>
</feature>
<name>A0A3N4HUM6_ASCIM</name>
<reference evidence="2 3" key="1">
    <citation type="journal article" date="2018" name="Nat. Ecol. Evol.">
        <title>Pezizomycetes genomes reveal the molecular basis of ectomycorrhizal truffle lifestyle.</title>
        <authorList>
            <person name="Murat C."/>
            <person name="Payen T."/>
            <person name="Noel B."/>
            <person name="Kuo A."/>
            <person name="Morin E."/>
            <person name="Chen J."/>
            <person name="Kohler A."/>
            <person name="Krizsan K."/>
            <person name="Balestrini R."/>
            <person name="Da Silva C."/>
            <person name="Montanini B."/>
            <person name="Hainaut M."/>
            <person name="Levati E."/>
            <person name="Barry K.W."/>
            <person name="Belfiori B."/>
            <person name="Cichocki N."/>
            <person name="Clum A."/>
            <person name="Dockter R.B."/>
            <person name="Fauchery L."/>
            <person name="Guy J."/>
            <person name="Iotti M."/>
            <person name="Le Tacon F."/>
            <person name="Lindquist E.A."/>
            <person name="Lipzen A."/>
            <person name="Malagnac F."/>
            <person name="Mello A."/>
            <person name="Molinier V."/>
            <person name="Miyauchi S."/>
            <person name="Poulain J."/>
            <person name="Riccioni C."/>
            <person name="Rubini A."/>
            <person name="Sitrit Y."/>
            <person name="Splivallo R."/>
            <person name="Traeger S."/>
            <person name="Wang M."/>
            <person name="Zifcakova L."/>
            <person name="Wipf D."/>
            <person name="Zambonelli A."/>
            <person name="Paolocci F."/>
            <person name="Nowrousian M."/>
            <person name="Ottonello S."/>
            <person name="Baldrian P."/>
            <person name="Spatafora J.W."/>
            <person name="Henrissat B."/>
            <person name="Nagy L.G."/>
            <person name="Aury J.M."/>
            <person name="Wincker P."/>
            <person name="Grigoriev I.V."/>
            <person name="Bonfante P."/>
            <person name="Martin F.M."/>
        </authorList>
    </citation>
    <scope>NUCLEOTIDE SEQUENCE [LARGE SCALE GENOMIC DNA]</scope>
    <source>
        <strain evidence="2 3">RN42</strain>
    </source>
</reference>
<keyword evidence="3" id="KW-1185">Reference proteome</keyword>
<gene>
    <name evidence="2" type="ORF">BJ508DRAFT_330628</name>
</gene>